<proteinExistence type="predicted"/>
<protein>
    <submittedName>
        <fullName evidence="2">Uncharacterized protein</fullName>
    </submittedName>
</protein>
<dbReference type="Proteomes" id="UP001066276">
    <property type="component" value="Chromosome 3_1"/>
</dbReference>
<dbReference type="AlphaFoldDB" id="A0AAV7UE41"/>
<comment type="caution">
    <text evidence="2">The sequence shown here is derived from an EMBL/GenBank/DDBJ whole genome shotgun (WGS) entry which is preliminary data.</text>
</comment>
<evidence type="ECO:0000313" key="3">
    <source>
        <dbReference type="Proteomes" id="UP001066276"/>
    </source>
</evidence>
<feature type="region of interest" description="Disordered" evidence="1">
    <location>
        <begin position="50"/>
        <end position="135"/>
    </location>
</feature>
<sequence>MSGGRGQGSGDGARLIFSLRRGRREIVKKRTVSGPIGVRAEELFLRRAPGVIGPPRRPRRALTRGPGLVARLKPRPRVEPRADGPKTAGDSGRVSPPQRRCRWGPKTSEVQFRPVGRRSSAAPEHGRGPWQCWGRPAIRTETEQYDAGVAARPMSKLGGRLIGGGALGPGSYQRGDGSGR</sequence>
<accession>A0AAV7UE41</accession>
<feature type="region of interest" description="Disordered" evidence="1">
    <location>
        <begin position="157"/>
        <end position="180"/>
    </location>
</feature>
<evidence type="ECO:0000313" key="2">
    <source>
        <dbReference type="EMBL" id="KAJ1186023.1"/>
    </source>
</evidence>
<dbReference type="EMBL" id="JANPWB010000005">
    <property type="protein sequence ID" value="KAJ1186023.1"/>
    <property type="molecule type" value="Genomic_DNA"/>
</dbReference>
<name>A0AAV7UE41_PLEWA</name>
<reference evidence="2" key="1">
    <citation type="journal article" date="2022" name="bioRxiv">
        <title>Sequencing and chromosome-scale assembly of the giantPleurodeles waltlgenome.</title>
        <authorList>
            <person name="Brown T."/>
            <person name="Elewa A."/>
            <person name="Iarovenko S."/>
            <person name="Subramanian E."/>
            <person name="Araus A.J."/>
            <person name="Petzold A."/>
            <person name="Susuki M."/>
            <person name="Suzuki K.-i.T."/>
            <person name="Hayashi T."/>
            <person name="Toyoda A."/>
            <person name="Oliveira C."/>
            <person name="Osipova E."/>
            <person name="Leigh N.D."/>
            <person name="Simon A."/>
            <person name="Yun M.H."/>
        </authorList>
    </citation>
    <scope>NUCLEOTIDE SEQUENCE</scope>
    <source>
        <strain evidence="2">20211129_DDA</strain>
        <tissue evidence="2">Liver</tissue>
    </source>
</reference>
<evidence type="ECO:0000256" key="1">
    <source>
        <dbReference type="SAM" id="MobiDB-lite"/>
    </source>
</evidence>
<keyword evidence="3" id="KW-1185">Reference proteome</keyword>
<gene>
    <name evidence="2" type="ORF">NDU88_002808</name>
</gene>
<organism evidence="2 3">
    <name type="scientific">Pleurodeles waltl</name>
    <name type="common">Iberian ribbed newt</name>
    <dbReference type="NCBI Taxonomy" id="8319"/>
    <lineage>
        <taxon>Eukaryota</taxon>
        <taxon>Metazoa</taxon>
        <taxon>Chordata</taxon>
        <taxon>Craniata</taxon>
        <taxon>Vertebrata</taxon>
        <taxon>Euteleostomi</taxon>
        <taxon>Amphibia</taxon>
        <taxon>Batrachia</taxon>
        <taxon>Caudata</taxon>
        <taxon>Salamandroidea</taxon>
        <taxon>Salamandridae</taxon>
        <taxon>Pleurodelinae</taxon>
        <taxon>Pleurodeles</taxon>
    </lineage>
</organism>